<feature type="binding site" evidence="10">
    <location>
        <position position="117"/>
    </location>
    <ligand>
        <name>Na(+)</name>
        <dbReference type="ChEBI" id="CHEBI:29101"/>
        <note>structural</note>
    </ligand>
</feature>
<dbReference type="PANTHER" id="PTHR28259">
    <property type="entry name" value="FLUORIDE EXPORT PROTEIN 1-RELATED"/>
    <property type="match status" value="1"/>
</dbReference>
<comment type="similarity">
    <text evidence="7 10">Belongs to the fluoride channel Fluc/FEX (TC 1.A.43) family.</text>
</comment>
<comment type="catalytic activity">
    <reaction evidence="8">
        <text>fluoride(in) = fluoride(out)</text>
        <dbReference type="Rhea" id="RHEA:76159"/>
        <dbReference type="ChEBI" id="CHEBI:17051"/>
    </reaction>
    <physiologicalReaction direction="left-to-right" evidence="8">
        <dbReference type="Rhea" id="RHEA:76160"/>
    </physiologicalReaction>
</comment>
<feature type="transmembrane region" description="Helical" evidence="10">
    <location>
        <begin position="139"/>
        <end position="163"/>
    </location>
</feature>
<keyword evidence="6 10" id="KW-0407">Ion channel</keyword>
<evidence type="ECO:0000256" key="7">
    <source>
        <dbReference type="ARBA" id="ARBA00035120"/>
    </source>
</evidence>
<organism evidence="11 12">
    <name type="scientific">Thermocrispum agreste</name>
    <dbReference type="NCBI Taxonomy" id="37925"/>
    <lineage>
        <taxon>Bacteria</taxon>
        <taxon>Bacillati</taxon>
        <taxon>Actinomycetota</taxon>
        <taxon>Actinomycetes</taxon>
        <taxon>Pseudonocardiales</taxon>
        <taxon>Pseudonocardiaceae</taxon>
        <taxon>Thermocrispum</taxon>
    </lineage>
</organism>
<evidence type="ECO:0000256" key="2">
    <source>
        <dbReference type="ARBA" id="ARBA00022475"/>
    </source>
</evidence>
<feature type="transmembrane region" description="Helical" evidence="10">
    <location>
        <begin position="45"/>
        <end position="65"/>
    </location>
</feature>
<comment type="caution">
    <text evidence="11">The sequence shown here is derived from an EMBL/GenBank/DDBJ whole genome shotgun (WGS) entry which is preliminary data.</text>
</comment>
<keyword evidence="5 10" id="KW-0472">Membrane</keyword>
<keyword evidence="3 10" id="KW-0812">Transmembrane</keyword>
<dbReference type="Proteomes" id="UP000249324">
    <property type="component" value="Unassembled WGS sequence"/>
</dbReference>
<evidence type="ECO:0000256" key="6">
    <source>
        <dbReference type="ARBA" id="ARBA00023303"/>
    </source>
</evidence>
<keyword evidence="10" id="KW-0813">Transport</keyword>
<reference evidence="11 12" key="1">
    <citation type="journal article" date="2021" name="BMC Genomics">
        <title>Genome-resolved metagenome and metatranscriptome analyses of thermophilic composting reveal key bacterial players and their metabolic interactions.</title>
        <authorList>
            <person name="Braga L.P.P."/>
            <person name="Pereira R.V."/>
            <person name="Martins L.F."/>
            <person name="Moura L.M.S."/>
            <person name="Sanchez F.B."/>
            <person name="Patane J.S.L."/>
            <person name="da Silva A.M."/>
            <person name="Setubal J.C."/>
        </authorList>
    </citation>
    <scope>NUCLEOTIDE SEQUENCE [LARGE SCALE GENOMIC DNA]</scope>
    <source>
        <strain evidence="11">ZC4RG45</strain>
    </source>
</reference>
<proteinExistence type="inferred from homology"/>
<comment type="subcellular location">
    <subcellularLocation>
        <location evidence="1 10">Cell membrane</location>
        <topology evidence="1 10">Multi-pass membrane protein</topology>
    </subcellularLocation>
</comment>
<dbReference type="NCBIfam" id="TIGR00494">
    <property type="entry name" value="crcB"/>
    <property type="match status" value="1"/>
</dbReference>
<accession>A0ABD6FFU8</accession>
<evidence type="ECO:0000256" key="5">
    <source>
        <dbReference type="ARBA" id="ARBA00023136"/>
    </source>
</evidence>
<dbReference type="GO" id="GO:0005886">
    <property type="term" value="C:plasma membrane"/>
    <property type="evidence" value="ECO:0007669"/>
    <property type="project" value="UniProtKB-SubCell"/>
</dbReference>
<feature type="transmembrane region" description="Helical" evidence="10">
    <location>
        <begin position="109"/>
        <end position="127"/>
    </location>
</feature>
<feature type="transmembrane region" description="Helical" evidence="10">
    <location>
        <begin position="77"/>
        <end position="97"/>
    </location>
</feature>
<dbReference type="PANTHER" id="PTHR28259:SF1">
    <property type="entry name" value="FLUORIDE EXPORT PROTEIN 1-RELATED"/>
    <property type="match status" value="1"/>
</dbReference>
<keyword evidence="10" id="KW-0479">Metal-binding</keyword>
<evidence type="ECO:0000256" key="8">
    <source>
        <dbReference type="ARBA" id="ARBA00035585"/>
    </source>
</evidence>
<dbReference type="Pfam" id="PF02537">
    <property type="entry name" value="CRCB"/>
    <property type="match status" value="1"/>
</dbReference>
<evidence type="ECO:0000313" key="12">
    <source>
        <dbReference type="Proteomes" id="UP000249324"/>
    </source>
</evidence>
<comment type="activity regulation">
    <text evidence="10">Na(+) is not transported, but it plays an essential structural role and its presence is essential for fluoride channel function.</text>
</comment>
<keyword evidence="4 10" id="KW-1133">Transmembrane helix</keyword>
<feature type="binding site" evidence="10">
    <location>
        <position position="120"/>
    </location>
    <ligand>
        <name>Na(+)</name>
        <dbReference type="ChEBI" id="CHEBI:29101"/>
        <note>structural</note>
    </ligand>
</feature>
<dbReference type="GO" id="GO:0062054">
    <property type="term" value="F:fluoride channel activity"/>
    <property type="evidence" value="ECO:0007669"/>
    <property type="project" value="UniProtKB-UniRule"/>
</dbReference>
<evidence type="ECO:0000256" key="1">
    <source>
        <dbReference type="ARBA" id="ARBA00004651"/>
    </source>
</evidence>
<dbReference type="InterPro" id="IPR003691">
    <property type="entry name" value="FluC"/>
</dbReference>
<sequence length="177" mass="18391">MTSDFVGLKQEVRVTSEVDLSEPADPDADLRLPARRRALASSHGAVLAVIALGGGLGALARYGLAELLPARPGHVPWATFVTNVAGCFLIGILMVLITEVWSAHRLVRPFLGVGILGGFTTFSTYAVETGELLRSGTIGLAFGYLAGTVICAMLAVVTGVWLARAVTGATRASDKAA</sequence>
<keyword evidence="2 10" id="KW-1003">Cell membrane</keyword>
<protein>
    <recommendedName>
        <fullName evidence="10">Fluoride-specific ion channel FluC</fullName>
    </recommendedName>
</protein>
<comment type="function">
    <text evidence="9 10">Fluoride-specific ion channel. Important for reducing fluoride concentration in the cell, thus reducing its toxicity.</text>
</comment>
<dbReference type="AlphaFoldDB" id="A0ABD6FFU8"/>
<evidence type="ECO:0000256" key="9">
    <source>
        <dbReference type="ARBA" id="ARBA00049940"/>
    </source>
</evidence>
<evidence type="ECO:0000313" key="11">
    <source>
        <dbReference type="EMBL" id="MFO7192907.1"/>
    </source>
</evidence>
<evidence type="ECO:0000256" key="10">
    <source>
        <dbReference type="HAMAP-Rule" id="MF_00454"/>
    </source>
</evidence>
<dbReference type="HAMAP" id="MF_00454">
    <property type="entry name" value="FluC"/>
    <property type="match status" value="1"/>
</dbReference>
<dbReference type="GO" id="GO:0140114">
    <property type="term" value="P:cellular detoxification of fluoride"/>
    <property type="evidence" value="ECO:0007669"/>
    <property type="project" value="UniProtKB-UniRule"/>
</dbReference>
<name>A0ABD6FFU8_9PSEU</name>
<evidence type="ECO:0000256" key="4">
    <source>
        <dbReference type="ARBA" id="ARBA00022989"/>
    </source>
</evidence>
<gene>
    <name evidence="10 11" type="primary">crcB</name>
    <name evidence="10" type="synonym">fluC</name>
    <name evidence="11" type="ORF">DIU77_011755</name>
</gene>
<dbReference type="EMBL" id="QGUI02000143">
    <property type="protein sequence ID" value="MFO7192907.1"/>
    <property type="molecule type" value="Genomic_DNA"/>
</dbReference>
<dbReference type="GO" id="GO:0046872">
    <property type="term" value="F:metal ion binding"/>
    <property type="evidence" value="ECO:0007669"/>
    <property type="project" value="UniProtKB-KW"/>
</dbReference>
<keyword evidence="10" id="KW-0406">Ion transport</keyword>
<evidence type="ECO:0000256" key="3">
    <source>
        <dbReference type="ARBA" id="ARBA00022692"/>
    </source>
</evidence>
<keyword evidence="10" id="KW-0915">Sodium</keyword>